<evidence type="ECO:0000313" key="11">
    <source>
        <dbReference type="Proteomes" id="UP000014760"/>
    </source>
</evidence>
<keyword evidence="3" id="KW-0245">EGF-like domain</keyword>
<evidence type="ECO:0000313" key="9">
    <source>
        <dbReference type="EMBL" id="ELU03474.1"/>
    </source>
</evidence>
<dbReference type="PANTHER" id="PTHR24040">
    <property type="entry name" value="LAMININ G-LIKE DOMAIN-CONTAINING PROTEIN"/>
    <property type="match status" value="1"/>
</dbReference>
<dbReference type="CDD" id="cd00054">
    <property type="entry name" value="EGF_CA"/>
    <property type="match status" value="1"/>
</dbReference>
<dbReference type="InterPro" id="IPR001881">
    <property type="entry name" value="EGF-like_Ca-bd_dom"/>
</dbReference>
<evidence type="ECO:0000256" key="5">
    <source>
        <dbReference type="ARBA" id="ARBA00023180"/>
    </source>
</evidence>
<feature type="domain" description="EGF-like" evidence="8">
    <location>
        <begin position="112"/>
        <end position="154"/>
    </location>
</feature>
<dbReference type="AlphaFoldDB" id="R7UBX9"/>
<name>R7UBX9_CAPTE</name>
<organism evidence="9">
    <name type="scientific">Capitella teleta</name>
    <name type="common">Polychaete worm</name>
    <dbReference type="NCBI Taxonomy" id="283909"/>
    <lineage>
        <taxon>Eukaryota</taxon>
        <taxon>Metazoa</taxon>
        <taxon>Spiralia</taxon>
        <taxon>Lophotrochozoa</taxon>
        <taxon>Annelida</taxon>
        <taxon>Polychaeta</taxon>
        <taxon>Sedentaria</taxon>
        <taxon>Scolecida</taxon>
        <taxon>Capitellidae</taxon>
        <taxon>Capitella</taxon>
    </lineage>
</organism>
<evidence type="ECO:0000256" key="2">
    <source>
        <dbReference type="ARBA" id="ARBA00022525"/>
    </source>
</evidence>
<evidence type="ECO:0008006" key="12">
    <source>
        <dbReference type="Google" id="ProtNLM"/>
    </source>
</evidence>
<keyword evidence="5" id="KW-0325">Glycoprotein</keyword>
<dbReference type="EMBL" id="AMQN01024476">
    <property type="status" value="NOT_ANNOTATED_CDS"/>
    <property type="molecule type" value="Genomic_DNA"/>
</dbReference>
<reference evidence="11" key="1">
    <citation type="submission" date="2012-12" db="EMBL/GenBank/DDBJ databases">
        <authorList>
            <person name="Hellsten U."/>
            <person name="Grimwood J."/>
            <person name="Chapman J.A."/>
            <person name="Shapiro H."/>
            <person name="Aerts A."/>
            <person name="Otillar R.P."/>
            <person name="Terry A.Y."/>
            <person name="Boore J.L."/>
            <person name="Simakov O."/>
            <person name="Marletaz F."/>
            <person name="Cho S.-J."/>
            <person name="Edsinger-Gonzales E."/>
            <person name="Havlak P."/>
            <person name="Kuo D.-H."/>
            <person name="Larsson T."/>
            <person name="Lv J."/>
            <person name="Arendt D."/>
            <person name="Savage R."/>
            <person name="Osoegawa K."/>
            <person name="de Jong P."/>
            <person name="Lindberg D.R."/>
            <person name="Seaver E.C."/>
            <person name="Weisblat D.A."/>
            <person name="Putnam N.H."/>
            <person name="Grigoriev I.V."/>
            <person name="Rokhsar D.S."/>
        </authorList>
    </citation>
    <scope>NUCLEOTIDE SEQUENCE</scope>
    <source>
        <strain evidence="11">I ESC-2004</strain>
    </source>
</reference>
<evidence type="ECO:0000256" key="1">
    <source>
        <dbReference type="ARBA" id="ARBA00004613"/>
    </source>
</evidence>
<evidence type="ECO:0000259" key="8">
    <source>
        <dbReference type="SMART" id="SM00181"/>
    </source>
</evidence>
<dbReference type="InterPro" id="IPR049883">
    <property type="entry name" value="NOTCH1_EGF-like"/>
</dbReference>
<reference evidence="10" key="3">
    <citation type="submission" date="2015-06" db="UniProtKB">
        <authorList>
            <consortium name="EnsemblMetazoa"/>
        </authorList>
    </citation>
    <scope>IDENTIFICATION</scope>
</reference>
<reference evidence="9 11" key="2">
    <citation type="journal article" date="2013" name="Nature">
        <title>Insights into bilaterian evolution from three spiralian genomes.</title>
        <authorList>
            <person name="Simakov O."/>
            <person name="Marletaz F."/>
            <person name="Cho S.J."/>
            <person name="Edsinger-Gonzales E."/>
            <person name="Havlak P."/>
            <person name="Hellsten U."/>
            <person name="Kuo D.H."/>
            <person name="Larsson T."/>
            <person name="Lv J."/>
            <person name="Arendt D."/>
            <person name="Savage R."/>
            <person name="Osoegawa K."/>
            <person name="de Jong P."/>
            <person name="Grimwood J."/>
            <person name="Chapman J.A."/>
            <person name="Shapiro H."/>
            <person name="Aerts A."/>
            <person name="Otillar R.P."/>
            <person name="Terry A.Y."/>
            <person name="Boore J.L."/>
            <person name="Grigoriev I.V."/>
            <person name="Lindberg D.R."/>
            <person name="Seaver E.C."/>
            <person name="Weisblat D.A."/>
            <person name="Putnam N.H."/>
            <person name="Rokhsar D.S."/>
        </authorList>
    </citation>
    <scope>NUCLEOTIDE SEQUENCE</scope>
    <source>
        <strain evidence="9 11">I ESC-2004</strain>
    </source>
</reference>
<evidence type="ECO:0000256" key="3">
    <source>
        <dbReference type="ARBA" id="ARBA00022536"/>
    </source>
</evidence>
<dbReference type="EMBL" id="KB303119">
    <property type="protein sequence ID" value="ELU03474.1"/>
    <property type="molecule type" value="Genomic_DNA"/>
</dbReference>
<keyword evidence="6" id="KW-0175">Coiled coil</keyword>
<dbReference type="SUPFAM" id="SSF57196">
    <property type="entry name" value="EGF/Laminin"/>
    <property type="match status" value="2"/>
</dbReference>
<protein>
    <recommendedName>
        <fullName evidence="12">EGF-like domain-containing protein</fullName>
    </recommendedName>
</protein>
<dbReference type="SMART" id="SM00181">
    <property type="entry name" value="EGF"/>
    <property type="match status" value="3"/>
</dbReference>
<keyword evidence="4" id="KW-1015">Disulfide bond</keyword>
<dbReference type="STRING" id="283909.R7UBX9"/>
<sequence>MATNVIAETDTIMVVCPTGRYKGEGDPVINGEPNCENECHCKALPCLFTNGTCKDGCAIGWRGITCNERDCGVENGGCHHQCTEDKREEWCSCDEGFDISPNDSRECIDINECEGERGVDYDEDCHICVNTIGSYTCGCDDGYELDSATNQTCIALNEANKSNANEVANMVILKLGTRVKHLEEELKSTKKELKEEQYSRRTSIRITDLPENNDENVSDLVNDLFKTMNRNPVINRVHRVGPKDQNKNRSRQCQFTTYPDKYQVMLREKAIRGSHPSVLISEDLTRTRSRIAYLAREKKRQKMCGPRTAGCV</sequence>
<dbReference type="Gene3D" id="2.10.25.10">
    <property type="entry name" value="Laminin"/>
    <property type="match status" value="2"/>
</dbReference>
<feature type="domain" description="EGF-like calcium-binding" evidence="7">
    <location>
        <begin position="109"/>
        <end position="154"/>
    </location>
</feature>
<gene>
    <name evidence="9" type="ORF">CAPTEDRAFT_200995</name>
</gene>
<dbReference type="OMA" id="EYEWTHE"/>
<keyword evidence="11" id="KW-1185">Reference proteome</keyword>
<feature type="domain" description="EGF-like" evidence="8">
    <location>
        <begin position="34"/>
        <end position="67"/>
    </location>
</feature>
<dbReference type="EnsemblMetazoa" id="CapteT200995">
    <property type="protein sequence ID" value="CapteP200995"/>
    <property type="gene ID" value="CapteG200995"/>
</dbReference>
<dbReference type="InterPro" id="IPR000742">
    <property type="entry name" value="EGF"/>
</dbReference>
<evidence type="ECO:0000313" key="10">
    <source>
        <dbReference type="EnsemblMetazoa" id="CapteP200995"/>
    </source>
</evidence>
<dbReference type="GO" id="GO:0005509">
    <property type="term" value="F:calcium ion binding"/>
    <property type="evidence" value="ECO:0007669"/>
    <property type="project" value="InterPro"/>
</dbReference>
<dbReference type="OrthoDB" id="10252017at2759"/>
<feature type="domain" description="EGF-like" evidence="8">
    <location>
        <begin position="70"/>
        <end position="108"/>
    </location>
</feature>
<keyword evidence="2" id="KW-0964">Secreted</keyword>
<evidence type="ECO:0000256" key="4">
    <source>
        <dbReference type="ARBA" id="ARBA00023157"/>
    </source>
</evidence>
<dbReference type="GO" id="GO:0005576">
    <property type="term" value="C:extracellular region"/>
    <property type="evidence" value="ECO:0007669"/>
    <property type="project" value="UniProtKB-SubCell"/>
</dbReference>
<dbReference type="InterPro" id="IPR051145">
    <property type="entry name" value="GAS-SHBG-PROS"/>
</dbReference>
<evidence type="ECO:0000259" key="7">
    <source>
        <dbReference type="SMART" id="SM00179"/>
    </source>
</evidence>
<dbReference type="Gene3D" id="3.30.70.1820">
    <property type="entry name" value="L1 transposable element, RRM domain"/>
    <property type="match status" value="1"/>
</dbReference>
<dbReference type="HOGENOM" id="CLU_892103_0_0_1"/>
<proteinExistence type="predicted"/>
<evidence type="ECO:0000256" key="6">
    <source>
        <dbReference type="SAM" id="Coils"/>
    </source>
</evidence>
<dbReference type="Pfam" id="PF07645">
    <property type="entry name" value="EGF_CA"/>
    <property type="match status" value="1"/>
</dbReference>
<dbReference type="PANTHER" id="PTHR24040:SF13">
    <property type="entry name" value="FIBROPELLIN-1"/>
    <property type="match status" value="1"/>
</dbReference>
<dbReference type="SMART" id="SM00179">
    <property type="entry name" value="EGF_CA"/>
    <property type="match status" value="1"/>
</dbReference>
<dbReference type="Proteomes" id="UP000014760">
    <property type="component" value="Unassembled WGS sequence"/>
</dbReference>
<accession>R7UBX9</accession>
<feature type="coiled-coil region" evidence="6">
    <location>
        <begin position="172"/>
        <end position="199"/>
    </location>
</feature>
<comment type="subcellular location">
    <subcellularLocation>
        <location evidence="1">Secreted</location>
    </subcellularLocation>
</comment>